<dbReference type="GO" id="GO:0003964">
    <property type="term" value="F:RNA-directed DNA polymerase activity"/>
    <property type="evidence" value="ECO:0007669"/>
    <property type="project" value="UniProtKB-KW"/>
</dbReference>
<dbReference type="PANTHER" id="PTHR42648:SF11">
    <property type="entry name" value="TRANSPOSON TY4-P GAG-POL POLYPROTEIN"/>
    <property type="match status" value="1"/>
</dbReference>
<evidence type="ECO:0000256" key="13">
    <source>
        <dbReference type="ARBA" id="ARBA00022932"/>
    </source>
</evidence>
<organism evidence="19">
    <name type="scientific">Tanacetum cinerariifolium</name>
    <name type="common">Dalmatian daisy</name>
    <name type="synonym">Chrysanthemum cinerariifolium</name>
    <dbReference type="NCBI Taxonomy" id="118510"/>
    <lineage>
        <taxon>Eukaryota</taxon>
        <taxon>Viridiplantae</taxon>
        <taxon>Streptophyta</taxon>
        <taxon>Embryophyta</taxon>
        <taxon>Tracheophyta</taxon>
        <taxon>Spermatophyta</taxon>
        <taxon>Magnoliopsida</taxon>
        <taxon>eudicotyledons</taxon>
        <taxon>Gunneridae</taxon>
        <taxon>Pentapetalae</taxon>
        <taxon>asterids</taxon>
        <taxon>campanulids</taxon>
        <taxon>Asterales</taxon>
        <taxon>Asteraceae</taxon>
        <taxon>Asteroideae</taxon>
        <taxon>Anthemideae</taxon>
        <taxon>Anthemidinae</taxon>
        <taxon>Tanacetum</taxon>
    </lineage>
</organism>
<dbReference type="InterPro" id="IPR012337">
    <property type="entry name" value="RNaseH-like_sf"/>
</dbReference>
<keyword evidence="9" id="KW-0067">ATP-binding</keyword>
<keyword evidence="16" id="KW-0863">Zinc-finger</keyword>
<dbReference type="PANTHER" id="PTHR42648">
    <property type="entry name" value="TRANSPOSASE, PUTATIVE-RELATED"/>
    <property type="match status" value="1"/>
</dbReference>
<dbReference type="InterPro" id="IPR001878">
    <property type="entry name" value="Znf_CCHC"/>
</dbReference>
<feature type="coiled-coil region" evidence="17">
    <location>
        <begin position="521"/>
        <end position="548"/>
    </location>
</feature>
<evidence type="ECO:0000256" key="8">
    <source>
        <dbReference type="ARBA" id="ARBA00022801"/>
    </source>
</evidence>
<evidence type="ECO:0000256" key="1">
    <source>
        <dbReference type="ARBA" id="ARBA00002180"/>
    </source>
</evidence>
<evidence type="ECO:0000256" key="14">
    <source>
        <dbReference type="ARBA" id="ARBA00023113"/>
    </source>
</evidence>
<keyword evidence="5" id="KW-0479">Metal-binding</keyword>
<keyword evidence="3" id="KW-0645">Protease</keyword>
<dbReference type="GO" id="GO:0006310">
    <property type="term" value="P:DNA recombination"/>
    <property type="evidence" value="ECO:0007669"/>
    <property type="project" value="UniProtKB-KW"/>
</dbReference>
<evidence type="ECO:0000313" key="19">
    <source>
        <dbReference type="EMBL" id="GEW75191.1"/>
    </source>
</evidence>
<feature type="domain" description="CCHC-type" evidence="18">
    <location>
        <begin position="276"/>
        <end position="292"/>
    </location>
</feature>
<keyword evidence="11" id="KW-0229">DNA integration</keyword>
<comment type="caution">
    <text evidence="19">The sequence shown here is derived from an EMBL/GenBank/DDBJ whole genome shotgun (WGS) entry which is preliminary data.</text>
</comment>
<dbReference type="EMBL" id="BKCJ010072267">
    <property type="protein sequence ID" value="GEW75191.1"/>
    <property type="molecule type" value="Genomic_DNA"/>
</dbReference>
<dbReference type="InterPro" id="IPR039537">
    <property type="entry name" value="Retrotran_Ty1/copia-like"/>
</dbReference>
<dbReference type="GO" id="GO:0008270">
    <property type="term" value="F:zinc ion binding"/>
    <property type="evidence" value="ECO:0007669"/>
    <property type="project" value="UniProtKB-KW"/>
</dbReference>
<keyword evidence="8" id="KW-0378">Hydrolase</keyword>
<dbReference type="PROSITE" id="PS50158">
    <property type="entry name" value="ZF_CCHC"/>
    <property type="match status" value="1"/>
</dbReference>
<evidence type="ECO:0000256" key="12">
    <source>
        <dbReference type="ARBA" id="ARBA00022918"/>
    </source>
</evidence>
<evidence type="ECO:0000256" key="17">
    <source>
        <dbReference type="SAM" id="Coils"/>
    </source>
</evidence>
<reference evidence="19" key="1">
    <citation type="journal article" date="2019" name="Sci. Rep.">
        <title>Draft genome of Tanacetum cinerariifolium, the natural source of mosquito coil.</title>
        <authorList>
            <person name="Yamashiro T."/>
            <person name="Shiraishi A."/>
            <person name="Satake H."/>
            <person name="Nakayama K."/>
        </authorList>
    </citation>
    <scope>NUCLEOTIDE SEQUENCE</scope>
</reference>
<evidence type="ECO:0000259" key="18">
    <source>
        <dbReference type="PROSITE" id="PS50158"/>
    </source>
</evidence>
<comment type="function">
    <text evidence="1">The aspartyl protease (PR) mediates the proteolytic cleavages of the Gag and Gag-Pol polyproteins after assembly of the VLP.</text>
</comment>
<evidence type="ECO:0000256" key="10">
    <source>
        <dbReference type="ARBA" id="ARBA00022842"/>
    </source>
</evidence>
<keyword evidence="10" id="KW-0460">Magnesium</keyword>
<evidence type="ECO:0000256" key="2">
    <source>
        <dbReference type="ARBA" id="ARBA00022612"/>
    </source>
</evidence>
<keyword evidence="15" id="KW-0233">DNA recombination</keyword>
<dbReference type="InterPro" id="IPR054722">
    <property type="entry name" value="PolX-like_BBD"/>
</dbReference>
<keyword evidence="17" id="KW-0175">Coiled coil</keyword>
<dbReference type="Pfam" id="PF13976">
    <property type="entry name" value="gag_pre-integrs"/>
    <property type="match status" value="1"/>
</dbReference>
<proteinExistence type="predicted"/>
<evidence type="ECO:0000256" key="6">
    <source>
        <dbReference type="ARBA" id="ARBA00022741"/>
    </source>
</evidence>
<dbReference type="GO" id="GO:0006508">
    <property type="term" value="P:proteolysis"/>
    <property type="evidence" value="ECO:0007669"/>
    <property type="project" value="UniProtKB-KW"/>
</dbReference>
<keyword evidence="7" id="KW-0255">Endonuclease</keyword>
<dbReference type="InterPro" id="IPR025724">
    <property type="entry name" value="GAG-pre-integrase_dom"/>
</dbReference>
<dbReference type="InterPro" id="IPR036875">
    <property type="entry name" value="Znf_CCHC_sf"/>
</dbReference>
<evidence type="ECO:0000256" key="15">
    <source>
        <dbReference type="ARBA" id="ARBA00023172"/>
    </source>
</evidence>
<evidence type="ECO:0000256" key="5">
    <source>
        <dbReference type="ARBA" id="ARBA00022723"/>
    </source>
</evidence>
<gene>
    <name evidence="19" type="ORF">Tci_247167</name>
</gene>
<dbReference type="Gene3D" id="3.30.420.10">
    <property type="entry name" value="Ribonuclease H-like superfamily/Ribonuclease H"/>
    <property type="match status" value="1"/>
</dbReference>
<dbReference type="SUPFAM" id="SSF57756">
    <property type="entry name" value="Retrovirus zinc finger-like domains"/>
    <property type="match status" value="1"/>
</dbReference>
<evidence type="ECO:0000256" key="4">
    <source>
        <dbReference type="ARBA" id="ARBA00022722"/>
    </source>
</evidence>
<evidence type="ECO:0000256" key="11">
    <source>
        <dbReference type="ARBA" id="ARBA00022908"/>
    </source>
</evidence>
<dbReference type="Pfam" id="PF00098">
    <property type="entry name" value="zf-CCHC"/>
    <property type="match status" value="1"/>
</dbReference>
<protein>
    <submittedName>
        <fullName evidence="19">Retrovirus-related Pol polyprotein from transposon TNT 1-94</fullName>
    </submittedName>
</protein>
<dbReference type="SMART" id="SM00343">
    <property type="entry name" value="ZnF_C2HC"/>
    <property type="match status" value="1"/>
</dbReference>
<name>A0A699H1W2_TANCI</name>
<keyword evidence="16" id="KW-0862">Zinc</keyword>
<dbReference type="GO" id="GO:0005524">
    <property type="term" value="F:ATP binding"/>
    <property type="evidence" value="ECO:0007669"/>
    <property type="project" value="UniProtKB-KW"/>
</dbReference>
<dbReference type="SUPFAM" id="SSF53098">
    <property type="entry name" value="Ribonuclease H-like"/>
    <property type="match status" value="1"/>
</dbReference>
<dbReference type="GO" id="GO:0015074">
    <property type="term" value="P:DNA integration"/>
    <property type="evidence" value="ECO:0007669"/>
    <property type="project" value="UniProtKB-KW"/>
</dbReference>
<evidence type="ECO:0000256" key="9">
    <source>
        <dbReference type="ARBA" id="ARBA00022840"/>
    </source>
</evidence>
<evidence type="ECO:0000256" key="7">
    <source>
        <dbReference type="ARBA" id="ARBA00022759"/>
    </source>
</evidence>
<keyword evidence="13" id="KW-0239">DNA-directed DNA polymerase</keyword>
<dbReference type="GO" id="GO:0008233">
    <property type="term" value="F:peptidase activity"/>
    <property type="evidence" value="ECO:0007669"/>
    <property type="project" value="UniProtKB-KW"/>
</dbReference>
<dbReference type="GO" id="GO:0003887">
    <property type="term" value="F:DNA-directed DNA polymerase activity"/>
    <property type="evidence" value="ECO:0007669"/>
    <property type="project" value="UniProtKB-KW"/>
</dbReference>
<keyword evidence="13" id="KW-0808">Transferase</keyword>
<evidence type="ECO:0000256" key="16">
    <source>
        <dbReference type="PROSITE-ProRule" id="PRU00047"/>
    </source>
</evidence>
<dbReference type="Pfam" id="PF22936">
    <property type="entry name" value="Pol_BBD"/>
    <property type="match status" value="1"/>
</dbReference>
<dbReference type="GO" id="GO:0003676">
    <property type="term" value="F:nucleic acid binding"/>
    <property type="evidence" value="ECO:0007669"/>
    <property type="project" value="InterPro"/>
</dbReference>
<dbReference type="InterPro" id="IPR036397">
    <property type="entry name" value="RNaseH_sf"/>
</dbReference>
<dbReference type="Gene3D" id="4.10.60.10">
    <property type="entry name" value="Zinc finger, CCHC-type"/>
    <property type="match status" value="1"/>
</dbReference>
<keyword evidence="12" id="KW-0695">RNA-directed DNA polymerase</keyword>
<keyword evidence="6" id="KW-0547">Nucleotide-binding</keyword>
<keyword evidence="13" id="KW-0548">Nucleotidyltransferase</keyword>
<evidence type="ECO:0000256" key="3">
    <source>
        <dbReference type="ARBA" id="ARBA00022670"/>
    </source>
</evidence>
<keyword evidence="14" id="KW-0917">Virion maturation</keyword>
<sequence length="1031" mass="118797">MSNMLKDIQYASFDTRPPMLDRTDYKSWQQRIRLYCLGKDNRENIMKSIVEGPYQMGTKTDTLAGGVEGALQHGPEQDRVFSDLTQEEKDRYKANIRATDILLQGLPKDIYALINHYINAKDIWDNVKMLLEGSELTKLYAYLKQHEVHATENKMMMERSTQTTNDHLALMFNASVQQYPAQSSVSLQSSHQPSNADRSQNEAGFTLTDDLIESLTNILFLLTQSYKAHLPQINNQLKTSSNTRNNATVQDGRVVVQDIRQNRVGNLNPGRAKPIKCYNCNGIGHIARECPEPKRPQDSDYFKDKMLLMQAQENGVVLDEKQLLFLAGEQVTNFDDDVDDPLEQDLALNVDHVFESDQCDAFDSDVDEAPMTQTMFMVNLASEDPIYDEVGPSYDTDIPYEVQDHDNCSDSVYEHHNKHEMQNNVQQDYVADSNADYTSDSNIIPYDQYVEYNAEHVVQSNVSSIQNDALNMIIDDMHEQGVQSMSANKQNKVVNDTLTSELERYKELVVALPKFDSFFKINNLKEQLQEKDNTIRNLKIQVSKLTDKSSKVDRDQDVKALESKNFELTEHVSAILEQNERFRAENEKNLKAQLKGKTKYVTVDPLKPKVLAPGMYAIDVEPIPPCLKNNRDAHFDYLKHLKESVEIVREIVEEARLVKSLDNVLASTCSYTKRSRKLLEYVVQVVLWYLDSSCLEHMTGNLSKLKNFMSKFIGAVRYENDHFGVIMGYGDYVIGDSVISRVYYVEGPGHNLFFVGQFCDSNLEVAFRKHSCFVCDTEGVDLLKGSCSTNLYTISINEMMKSSLICLLSKASKNKSWLWHRRLNHINFGTINDLARKDLVRGLLRLKFEKDHLCSACQLGKSKKYSHKPKSENINMEVLHTLHMDLCGPMRVHSINGKKYILVIIDDYSRFSWVKDKLAFMVKDFKPFEYNKDMKSRIWSEDDKRRSEEFIEVIEKRLKIRRIFRSLECFVGRRLREHLSDANAFTMKMEILLEPSSNKLLVGSYKDGVGDTLYQQSQDHNWMFRHDLHML</sequence>
<dbReference type="AlphaFoldDB" id="A0A699H1W2"/>
<dbReference type="GO" id="GO:0004519">
    <property type="term" value="F:endonuclease activity"/>
    <property type="evidence" value="ECO:0007669"/>
    <property type="project" value="UniProtKB-KW"/>
</dbReference>
<keyword evidence="4" id="KW-0540">Nuclease</keyword>
<accession>A0A699H1W2</accession>
<keyword evidence="2" id="KW-1188">Viral release from host cell</keyword>